<evidence type="ECO:0000313" key="2">
    <source>
        <dbReference type="EMBL" id="KAF0982773.1"/>
    </source>
</evidence>
<dbReference type="VEuPathDB" id="AmoebaDB:NF0023990"/>
<reference evidence="2 3" key="1">
    <citation type="journal article" date="2019" name="Sci. Rep.">
        <title>Nanopore sequencing improves the draft genome of the human pathogenic amoeba Naegleria fowleri.</title>
        <authorList>
            <person name="Liechti N."/>
            <person name="Schurch N."/>
            <person name="Bruggmann R."/>
            <person name="Wittwer M."/>
        </authorList>
    </citation>
    <scope>NUCLEOTIDE SEQUENCE [LARGE SCALE GENOMIC DNA]</scope>
    <source>
        <strain evidence="2 3">ATCC 30894</strain>
    </source>
</reference>
<comment type="caution">
    <text evidence="2">The sequence shown here is derived from an EMBL/GenBank/DDBJ whole genome shotgun (WGS) entry which is preliminary data.</text>
</comment>
<feature type="compositionally biased region" description="Basic and acidic residues" evidence="1">
    <location>
        <begin position="62"/>
        <end position="80"/>
    </location>
</feature>
<name>A0A6A5BXF8_NAEFO</name>
<proteinExistence type="predicted"/>
<gene>
    <name evidence="2" type="ORF">FDP41_010752</name>
</gene>
<evidence type="ECO:0000313" key="3">
    <source>
        <dbReference type="Proteomes" id="UP000444721"/>
    </source>
</evidence>
<dbReference type="VEuPathDB" id="AmoebaDB:FDP41_010752"/>
<dbReference type="OrthoDB" id="10326837at2759"/>
<sequence>MSLSKPREGQFVMVLLEAFEPNALPSYFKKKDIKTILSEEAKKLKLEEHLKKMEEDFFSMDDGMHQEDASPEFNDRETHPHQMTSSHYGSSYSPRTSIPLSEQHHDRDNLESADLPPSSRYRIRGSTFQKSSAKNVALGQTRSTSLLTAKGRSHSFRTIGSNYSKKTKNEIISSTPLNTSCTTDHLTISPMYKFNATSSKPPKSTKEIKSNTFLTEIDYSEDGDPFASIENLDLENSPKKDKTKHSKKMEKYIKQREYDEYLHSNLQRRTDMYTNGEEKRTATFSRAKANTLTKAPPKLPKLAHRNLFASPVCGAVSLESVKPSNLKVGIVIECREKDVLLSIIYKEGVFLHYFNVKESVPYNRLVVLTQDEYKILLGEAWMERLVDFEMGSTRDHANSFTPTSISDYKSKEWLQLRKKMMTALNKLKKRKGIDDDTFLNTPTYQDLMREIEEGNEDVYLDTYRDVRQNQQQRLMKEDDEDREKVVEQWNERLENVHALKLNEHGLLSQKRNSTLRDLSENLSNKMGQLLAYEETILSSIQPSFQQDGSSILSPDASKLRNNFKKTPFRASMSSSMLNSTMMNANNVSTNMTASFLSPRTPRTFYLENLSGKLLSGKVVFVDPITLIMNVIVTYHNRKSVHDPVLSPRMANSPRSKTFKELRLDLHEESTSSIMVYLYLDKISFTVEEENTAATAYGPITSKLIGKQVMIYIPMTTTAITKKNGTEINTIDTSLPCDMWLVSEGDDCLKSSQIINKDILTIDLPGKIWINKWAVEQGLAVLNINNTSVRNEESNITSINKPYFDQQMKILKEAENFAKQHDVGIWGFKNMQLKMEKEQERIQRWKFRTGQSDTKPRAPTPIRDPFQKEGGSLFREADRKNMSYLDFKGD</sequence>
<dbReference type="Proteomes" id="UP000444721">
    <property type="component" value="Unassembled WGS sequence"/>
</dbReference>
<evidence type="ECO:0000256" key="1">
    <source>
        <dbReference type="SAM" id="MobiDB-lite"/>
    </source>
</evidence>
<feature type="region of interest" description="Disordered" evidence="1">
    <location>
        <begin position="845"/>
        <end position="872"/>
    </location>
</feature>
<dbReference type="VEuPathDB" id="AmoebaDB:NfTy_014480"/>
<feature type="region of interest" description="Disordered" evidence="1">
    <location>
        <begin position="61"/>
        <end position="121"/>
    </location>
</feature>
<organism evidence="2 3">
    <name type="scientific">Naegleria fowleri</name>
    <name type="common">Brain eating amoeba</name>
    <dbReference type="NCBI Taxonomy" id="5763"/>
    <lineage>
        <taxon>Eukaryota</taxon>
        <taxon>Discoba</taxon>
        <taxon>Heterolobosea</taxon>
        <taxon>Tetramitia</taxon>
        <taxon>Eutetramitia</taxon>
        <taxon>Vahlkampfiidae</taxon>
        <taxon>Naegleria</taxon>
    </lineage>
</organism>
<dbReference type="GeneID" id="68117967"/>
<accession>A0A6A5BXF8</accession>
<protein>
    <submittedName>
        <fullName evidence="2">Uncharacterized protein</fullName>
    </submittedName>
</protein>
<dbReference type="EMBL" id="VFQX01000007">
    <property type="protein sequence ID" value="KAF0982773.1"/>
    <property type="molecule type" value="Genomic_DNA"/>
</dbReference>
<dbReference type="AlphaFoldDB" id="A0A6A5BXF8"/>
<dbReference type="RefSeq" id="XP_044567486.1">
    <property type="nucleotide sequence ID" value="XM_044701084.1"/>
</dbReference>
<keyword evidence="3" id="KW-1185">Reference proteome</keyword>
<feature type="compositionally biased region" description="Polar residues" evidence="1">
    <location>
        <begin position="81"/>
        <end position="100"/>
    </location>
</feature>